<dbReference type="Gene3D" id="2.130.10.10">
    <property type="entry name" value="YVTN repeat-like/Quinoprotein amine dehydrogenase"/>
    <property type="match status" value="1"/>
</dbReference>
<sequence>MNNDVSVNISYNETPHNGKPISMMKISPNGLILVTYSEDDKTFCVWKVESFKKVIESKRLDRLDDQHIIFCKNKESNIVDMCINDEKDKKILAYIDDEHKIKIIDMNNGLQEIKLNFEME</sequence>
<dbReference type="OrthoDB" id="2442002at2759"/>
<dbReference type="InterPro" id="IPR036322">
    <property type="entry name" value="WD40_repeat_dom_sf"/>
</dbReference>
<dbReference type="AlphaFoldDB" id="A0A9W4T295"/>
<feature type="non-terminal residue" evidence="1">
    <location>
        <position position="1"/>
    </location>
</feature>
<keyword evidence="2" id="KW-1185">Reference proteome</keyword>
<name>A0A9W4T295_9GLOM</name>
<organism evidence="1 2">
    <name type="scientific">Funneliformis geosporum</name>
    <dbReference type="NCBI Taxonomy" id="1117311"/>
    <lineage>
        <taxon>Eukaryota</taxon>
        <taxon>Fungi</taxon>
        <taxon>Fungi incertae sedis</taxon>
        <taxon>Mucoromycota</taxon>
        <taxon>Glomeromycotina</taxon>
        <taxon>Glomeromycetes</taxon>
        <taxon>Glomerales</taxon>
        <taxon>Glomeraceae</taxon>
        <taxon>Funneliformis</taxon>
    </lineage>
</organism>
<dbReference type="InterPro" id="IPR015943">
    <property type="entry name" value="WD40/YVTN_repeat-like_dom_sf"/>
</dbReference>
<protein>
    <submittedName>
        <fullName evidence="1">8482_t:CDS:1</fullName>
    </submittedName>
</protein>
<dbReference type="EMBL" id="CAMKVN010006298">
    <property type="protein sequence ID" value="CAI2190135.1"/>
    <property type="molecule type" value="Genomic_DNA"/>
</dbReference>
<gene>
    <name evidence="1" type="ORF">FWILDA_LOCUS14424</name>
</gene>
<dbReference type="Proteomes" id="UP001153678">
    <property type="component" value="Unassembled WGS sequence"/>
</dbReference>
<accession>A0A9W4T295</accession>
<comment type="caution">
    <text evidence="1">The sequence shown here is derived from an EMBL/GenBank/DDBJ whole genome shotgun (WGS) entry which is preliminary data.</text>
</comment>
<dbReference type="SUPFAM" id="SSF50978">
    <property type="entry name" value="WD40 repeat-like"/>
    <property type="match status" value="1"/>
</dbReference>
<reference evidence="1" key="1">
    <citation type="submission" date="2022-08" db="EMBL/GenBank/DDBJ databases">
        <authorList>
            <person name="Kallberg Y."/>
            <person name="Tangrot J."/>
            <person name="Rosling A."/>
        </authorList>
    </citation>
    <scope>NUCLEOTIDE SEQUENCE</scope>
    <source>
        <strain evidence="1">Wild A</strain>
    </source>
</reference>
<evidence type="ECO:0000313" key="1">
    <source>
        <dbReference type="EMBL" id="CAI2190135.1"/>
    </source>
</evidence>
<evidence type="ECO:0000313" key="2">
    <source>
        <dbReference type="Proteomes" id="UP001153678"/>
    </source>
</evidence>
<proteinExistence type="predicted"/>